<gene>
    <name evidence="12" type="primary">hdaB</name>
</gene>
<evidence type="ECO:0000256" key="4">
    <source>
        <dbReference type="ARBA" id="ARBA00022853"/>
    </source>
</evidence>
<feature type="active site" description="Proton acceptor" evidence="9">
    <location>
        <position position="153"/>
    </location>
</feature>
<evidence type="ECO:0000256" key="6">
    <source>
        <dbReference type="ARBA" id="ARBA00023163"/>
    </source>
</evidence>
<evidence type="ECO:0000313" key="12">
    <source>
        <dbReference type="EMBL" id="AOE43212.1"/>
    </source>
</evidence>
<comment type="similarity">
    <text evidence="8">Belongs to the histone deacetylase family. HD Type 1 subfamily.</text>
</comment>
<evidence type="ECO:0000256" key="2">
    <source>
        <dbReference type="ARBA" id="ARBA00012111"/>
    </source>
</evidence>
<proteinExistence type="inferred from homology"/>
<feature type="binding site" evidence="10">
    <location>
        <position position="206"/>
    </location>
    <ligand>
        <name>a divalent metal cation</name>
        <dbReference type="ChEBI" id="CHEBI:60240"/>
    </ligand>
</feature>
<dbReference type="InterPro" id="IPR003084">
    <property type="entry name" value="HDAC_I/II"/>
</dbReference>
<dbReference type="InterPro" id="IPR023696">
    <property type="entry name" value="Ureohydrolase_dom_sf"/>
</dbReference>
<protein>
    <recommendedName>
        <fullName evidence="2 8">Histone deacetylase</fullName>
        <ecNumber evidence="2 8">3.5.1.98</ecNumber>
    </recommendedName>
</protein>
<dbReference type="EC" id="3.5.1.98" evidence="2 8"/>
<name>A0A1L2FUS1_9MYCE</name>
<dbReference type="Gene3D" id="3.40.800.20">
    <property type="entry name" value="Histone deacetylase domain"/>
    <property type="match status" value="1"/>
</dbReference>
<dbReference type="GO" id="GO:0141221">
    <property type="term" value="F:histone deacetylase activity, hydrolytic mechanism"/>
    <property type="evidence" value="ECO:0007669"/>
    <property type="project" value="UniProtKB-EC"/>
</dbReference>
<evidence type="ECO:0000256" key="1">
    <source>
        <dbReference type="ARBA" id="ARBA00004123"/>
    </source>
</evidence>
<feature type="binding site" evidence="10">
    <location>
        <position position="295"/>
    </location>
    <ligand>
        <name>a divalent metal cation</name>
        <dbReference type="ChEBI" id="CHEBI:60240"/>
    </ligand>
</feature>
<dbReference type="PANTHER" id="PTHR10625:SF36">
    <property type="entry name" value="HISTONE DEACETYLASE 3"/>
    <property type="match status" value="1"/>
</dbReference>
<evidence type="ECO:0000256" key="5">
    <source>
        <dbReference type="ARBA" id="ARBA00023015"/>
    </source>
</evidence>
<organism evidence="12">
    <name type="scientific">Synstelium polycarpum</name>
    <dbReference type="NCBI Taxonomy" id="361085"/>
    <lineage>
        <taxon>Eukaryota</taxon>
        <taxon>Amoebozoa</taxon>
        <taxon>Evosea</taxon>
        <taxon>Eumycetozoa</taxon>
        <taxon>Dictyostelia</taxon>
        <taxon>Synstelium</taxon>
    </lineage>
</organism>
<evidence type="ECO:0000256" key="7">
    <source>
        <dbReference type="ARBA" id="ARBA00023242"/>
    </source>
</evidence>
<keyword evidence="4 8" id="KW-0156">Chromatin regulator</keyword>
<evidence type="ECO:0000256" key="3">
    <source>
        <dbReference type="ARBA" id="ARBA00022801"/>
    </source>
</evidence>
<keyword evidence="5 8" id="KW-0805">Transcription regulation</keyword>
<dbReference type="PRINTS" id="PR01271">
    <property type="entry name" value="HISDACETLASE"/>
</dbReference>
<evidence type="ECO:0000256" key="8">
    <source>
        <dbReference type="PIRNR" id="PIRNR037913"/>
    </source>
</evidence>
<dbReference type="GO" id="GO:0046872">
    <property type="term" value="F:metal ion binding"/>
    <property type="evidence" value="ECO:0007669"/>
    <property type="project" value="UniProtKB-KW"/>
</dbReference>
<dbReference type="Pfam" id="PF00850">
    <property type="entry name" value="Hist_deacetyl"/>
    <property type="match status" value="1"/>
</dbReference>
<keyword evidence="6 8" id="KW-0804">Transcription</keyword>
<dbReference type="GO" id="GO:0005634">
    <property type="term" value="C:nucleus"/>
    <property type="evidence" value="ECO:0007669"/>
    <property type="project" value="UniProtKB-SubCell"/>
</dbReference>
<dbReference type="InterPro" id="IPR023801">
    <property type="entry name" value="His_deacetylse_dom"/>
</dbReference>
<sequence length="511" mass="59300">MADSMEYETIIRNTSKQRVCYFHDQDIGNYFYGIYHPMKPHRLCLTNNLVINYGLHKKMDVYKARRADAQDLVRFHSSDYLTSSITYTYRVTPGTLGEFKDCVKRFHIGEDCPVFPGLYPYCQIYTGGSIEGALKLNHKMYDIAINWSGGLHHARYDCSYLKSIYIYDRDTNNTQLTISHDGPIERMKQQDSLLKYHARVLYIDIDIHHGDGVQEAFYLTDRVMTASFHKYGGDFFPGTGDVDEVGVRSGKRYSVNVPLRDGIDDRSYHTIFKPVIQGIMDHYRPSAVVLQCGADSLRFDRLGCFNLTFKGHAECVRYVLFGGVLPSWQQQQQQQQLLTTKIYIYRFVKSFNLPTMVLGGGGYTVRNVARCWTYETSVLVDTEISNELPFNDYIQYYSPDFQLHPDYTGIPLKYENHNTKQYLDSLKVKILENLRHLQWAPSVQMQDIPPDIMSLEINEDKVSRYISTHPLNQTVFDQSSLCDPHHVNNNTTNQQLERIDHRTNKHSHVFQ</sequence>
<keyword evidence="3 8" id="KW-0378">Hydrolase</keyword>
<feature type="binding site" evidence="10">
    <location>
        <position position="208"/>
    </location>
    <ligand>
        <name>a divalent metal cation</name>
        <dbReference type="ChEBI" id="CHEBI:60240"/>
    </ligand>
</feature>
<dbReference type="PANTHER" id="PTHR10625">
    <property type="entry name" value="HISTONE DEACETYLASE HDAC1-RELATED"/>
    <property type="match status" value="1"/>
</dbReference>
<keyword evidence="7 8" id="KW-0539">Nucleus</keyword>
<accession>A0A1L2FUS1</accession>
<evidence type="ECO:0000259" key="11">
    <source>
        <dbReference type="Pfam" id="PF00850"/>
    </source>
</evidence>
<feature type="domain" description="Histone deacetylase" evidence="11">
    <location>
        <begin position="36"/>
        <end position="319"/>
    </location>
</feature>
<dbReference type="EMBL" id="KX539370">
    <property type="protein sequence ID" value="AOE43212.1"/>
    <property type="molecule type" value="Genomic_DNA"/>
</dbReference>
<comment type="subcellular location">
    <subcellularLocation>
        <location evidence="1 8">Nucleus</location>
    </subcellularLocation>
</comment>
<keyword evidence="10" id="KW-0479">Metal-binding</keyword>
<evidence type="ECO:0000256" key="10">
    <source>
        <dbReference type="PIRSR" id="PIRSR037913-3"/>
    </source>
</evidence>
<dbReference type="InterPro" id="IPR037138">
    <property type="entry name" value="His_deacetylse_dom_sf"/>
</dbReference>
<dbReference type="SUPFAM" id="SSF52768">
    <property type="entry name" value="Arginase/deacetylase"/>
    <property type="match status" value="2"/>
</dbReference>
<reference evidence="12" key="1">
    <citation type="submission" date="2016-06" db="EMBL/GenBank/DDBJ databases">
        <title>A core phylogeny of Dictyostelia derived from 50 functionally divergent proteins retrieved from five existing and six newly sequenced genomes.</title>
        <authorList>
            <person name="Singh R."/>
            <person name="Schilde C."/>
            <person name="Gezzard T."/>
            <person name="Schaap P."/>
        </authorList>
    </citation>
    <scope>NUCLEOTIDE SEQUENCE</scope>
    <source>
        <strain evidence="12">OhioWILDS</strain>
    </source>
</reference>
<dbReference type="InterPro" id="IPR000286">
    <property type="entry name" value="HDACs"/>
</dbReference>
<comment type="catalytic activity">
    <reaction evidence="8">
        <text>N(6)-acetyl-L-lysyl-[histone] + H2O = L-lysyl-[histone] + acetate</text>
        <dbReference type="Rhea" id="RHEA:58196"/>
        <dbReference type="Rhea" id="RHEA-COMP:9845"/>
        <dbReference type="Rhea" id="RHEA-COMP:11338"/>
        <dbReference type="ChEBI" id="CHEBI:15377"/>
        <dbReference type="ChEBI" id="CHEBI:29969"/>
        <dbReference type="ChEBI" id="CHEBI:30089"/>
        <dbReference type="ChEBI" id="CHEBI:61930"/>
        <dbReference type="EC" id="3.5.1.98"/>
    </reaction>
</comment>
<dbReference type="PIRSF" id="PIRSF037913">
    <property type="entry name" value="His_deacetylse_1"/>
    <property type="match status" value="1"/>
</dbReference>
<dbReference type="PRINTS" id="PR01270">
    <property type="entry name" value="HDASUPER"/>
</dbReference>
<dbReference type="GO" id="GO:0040029">
    <property type="term" value="P:epigenetic regulation of gene expression"/>
    <property type="evidence" value="ECO:0007669"/>
    <property type="project" value="TreeGrafter"/>
</dbReference>
<dbReference type="AlphaFoldDB" id="A0A1L2FUS1"/>
<evidence type="ECO:0000256" key="9">
    <source>
        <dbReference type="PIRSR" id="PIRSR037913-1"/>
    </source>
</evidence>